<protein>
    <submittedName>
        <fullName evidence="6">Two component transcriptional regulator, LuxR family</fullName>
    </submittedName>
</protein>
<dbReference type="CDD" id="cd06170">
    <property type="entry name" value="LuxR_C_like"/>
    <property type="match status" value="1"/>
</dbReference>
<dbReference type="GO" id="GO:0006355">
    <property type="term" value="P:regulation of DNA-templated transcription"/>
    <property type="evidence" value="ECO:0007669"/>
    <property type="project" value="InterPro"/>
</dbReference>
<dbReference type="InterPro" id="IPR011006">
    <property type="entry name" value="CheY-like_superfamily"/>
</dbReference>
<reference evidence="6 7" key="1">
    <citation type="submission" date="2016-10" db="EMBL/GenBank/DDBJ databases">
        <authorList>
            <person name="de Groot N.N."/>
        </authorList>
    </citation>
    <scope>NUCLEOTIDE SEQUENCE [LARGE SCALE GENOMIC DNA]</scope>
    <source>
        <strain evidence="6 7">DSM 19938</strain>
    </source>
</reference>
<dbReference type="InterPro" id="IPR001789">
    <property type="entry name" value="Sig_transdc_resp-reg_receiver"/>
</dbReference>
<dbReference type="PROSITE" id="PS50110">
    <property type="entry name" value="RESPONSE_REGULATORY"/>
    <property type="match status" value="1"/>
</dbReference>
<dbReference type="AlphaFoldDB" id="A0A1H6QKC7"/>
<evidence type="ECO:0000313" key="7">
    <source>
        <dbReference type="Proteomes" id="UP000199532"/>
    </source>
</evidence>
<sequence>MLKTLIADDHGVIALGAGMMISEIYPDCETEMSVSFENTVEILRRKSFDILVLDINIPGGNNVSMLQEIFTIQPDLKVMMFSSFPEETYAVLYIKAGARGFVSKTCTVQEFQTAFRVIMSDGIFMSDFLTEHLLRNTNPDKEIISLSAQISKLSAREMEIMDHLIAGKSTSEIAHKLMLALPTVSVYKNRIFQKMKVSNLSQLIKKVWELGNTSEYFK</sequence>
<dbReference type="GO" id="GO:0003677">
    <property type="term" value="F:DNA binding"/>
    <property type="evidence" value="ECO:0007669"/>
    <property type="project" value="UniProtKB-KW"/>
</dbReference>
<dbReference type="SUPFAM" id="SSF52172">
    <property type="entry name" value="CheY-like"/>
    <property type="match status" value="1"/>
</dbReference>
<dbReference type="Proteomes" id="UP000199532">
    <property type="component" value="Unassembled WGS sequence"/>
</dbReference>
<feature type="domain" description="Response regulatory" evidence="5">
    <location>
        <begin position="3"/>
        <end position="119"/>
    </location>
</feature>
<feature type="modified residue" description="4-aspartylphosphate" evidence="3">
    <location>
        <position position="54"/>
    </location>
</feature>
<dbReference type="PROSITE" id="PS50043">
    <property type="entry name" value="HTH_LUXR_2"/>
    <property type="match status" value="1"/>
</dbReference>
<evidence type="ECO:0000256" key="3">
    <source>
        <dbReference type="PROSITE-ProRule" id="PRU00169"/>
    </source>
</evidence>
<dbReference type="CDD" id="cd17535">
    <property type="entry name" value="REC_NarL-like"/>
    <property type="match status" value="1"/>
</dbReference>
<feature type="domain" description="HTH luxR-type" evidence="4">
    <location>
        <begin position="146"/>
        <end position="211"/>
    </location>
</feature>
<dbReference type="InterPro" id="IPR058245">
    <property type="entry name" value="NreC/VraR/RcsB-like_REC"/>
</dbReference>
<proteinExistence type="predicted"/>
<dbReference type="PANTHER" id="PTHR43214:SF43">
    <property type="entry name" value="TWO-COMPONENT RESPONSE REGULATOR"/>
    <property type="match status" value="1"/>
</dbReference>
<dbReference type="InterPro" id="IPR039420">
    <property type="entry name" value="WalR-like"/>
</dbReference>
<dbReference type="PROSITE" id="PS00622">
    <property type="entry name" value="HTH_LUXR_1"/>
    <property type="match status" value="1"/>
</dbReference>
<name>A0A1H6QKC7_9BACT</name>
<dbReference type="STRING" id="408657.SAMN04487995_0764"/>
<evidence type="ECO:0000259" key="4">
    <source>
        <dbReference type="PROSITE" id="PS50043"/>
    </source>
</evidence>
<accession>A0A1H6QKC7</accession>
<dbReference type="SMART" id="SM00448">
    <property type="entry name" value="REC"/>
    <property type="match status" value="1"/>
</dbReference>
<organism evidence="6 7">
    <name type="scientific">Dyadobacter koreensis</name>
    <dbReference type="NCBI Taxonomy" id="408657"/>
    <lineage>
        <taxon>Bacteria</taxon>
        <taxon>Pseudomonadati</taxon>
        <taxon>Bacteroidota</taxon>
        <taxon>Cytophagia</taxon>
        <taxon>Cytophagales</taxon>
        <taxon>Spirosomataceae</taxon>
        <taxon>Dyadobacter</taxon>
    </lineage>
</organism>
<dbReference type="SUPFAM" id="SSF46894">
    <property type="entry name" value="C-terminal effector domain of the bipartite response regulators"/>
    <property type="match status" value="1"/>
</dbReference>
<dbReference type="OrthoDB" id="1013073at2"/>
<dbReference type="Pfam" id="PF00196">
    <property type="entry name" value="GerE"/>
    <property type="match status" value="1"/>
</dbReference>
<keyword evidence="7" id="KW-1185">Reference proteome</keyword>
<dbReference type="PANTHER" id="PTHR43214">
    <property type="entry name" value="TWO-COMPONENT RESPONSE REGULATOR"/>
    <property type="match status" value="1"/>
</dbReference>
<dbReference type="PRINTS" id="PR00038">
    <property type="entry name" value="HTHLUXR"/>
</dbReference>
<dbReference type="InterPro" id="IPR000792">
    <property type="entry name" value="Tscrpt_reg_LuxR_C"/>
</dbReference>
<dbReference type="Pfam" id="PF00072">
    <property type="entry name" value="Response_reg"/>
    <property type="match status" value="1"/>
</dbReference>
<keyword evidence="2" id="KW-0238">DNA-binding</keyword>
<dbReference type="Gene3D" id="3.40.50.2300">
    <property type="match status" value="1"/>
</dbReference>
<dbReference type="SMART" id="SM00421">
    <property type="entry name" value="HTH_LUXR"/>
    <property type="match status" value="1"/>
</dbReference>
<evidence type="ECO:0000313" key="6">
    <source>
        <dbReference type="EMBL" id="SEI44188.1"/>
    </source>
</evidence>
<dbReference type="GO" id="GO:0000160">
    <property type="term" value="P:phosphorelay signal transduction system"/>
    <property type="evidence" value="ECO:0007669"/>
    <property type="project" value="InterPro"/>
</dbReference>
<dbReference type="InterPro" id="IPR016032">
    <property type="entry name" value="Sig_transdc_resp-reg_C-effctor"/>
</dbReference>
<evidence type="ECO:0000259" key="5">
    <source>
        <dbReference type="PROSITE" id="PS50110"/>
    </source>
</evidence>
<dbReference type="EMBL" id="FNXY01000001">
    <property type="protein sequence ID" value="SEI44188.1"/>
    <property type="molecule type" value="Genomic_DNA"/>
</dbReference>
<dbReference type="RefSeq" id="WP_090332058.1">
    <property type="nucleotide sequence ID" value="NZ_FNXY01000001.1"/>
</dbReference>
<evidence type="ECO:0000256" key="1">
    <source>
        <dbReference type="ARBA" id="ARBA00022553"/>
    </source>
</evidence>
<evidence type="ECO:0000256" key="2">
    <source>
        <dbReference type="ARBA" id="ARBA00023125"/>
    </source>
</evidence>
<keyword evidence="1 3" id="KW-0597">Phosphoprotein</keyword>
<gene>
    <name evidence="6" type="ORF">SAMN04487995_0764</name>
</gene>